<feature type="compositionally biased region" description="Polar residues" evidence="1">
    <location>
        <begin position="1311"/>
        <end position="1337"/>
    </location>
</feature>
<feature type="compositionally biased region" description="Low complexity" evidence="1">
    <location>
        <begin position="182"/>
        <end position="193"/>
    </location>
</feature>
<feature type="compositionally biased region" description="Low complexity" evidence="1">
    <location>
        <begin position="901"/>
        <end position="914"/>
    </location>
</feature>
<reference evidence="2 3" key="1">
    <citation type="journal article" date="2019" name="Sci. Rep.">
        <title>Nanopore sequencing improves the draft genome of the human pathogenic amoeba Naegleria fowleri.</title>
        <authorList>
            <person name="Liechti N."/>
            <person name="Schurch N."/>
            <person name="Bruggmann R."/>
            <person name="Wittwer M."/>
        </authorList>
    </citation>
    <scope>NUCLEOTIDE SEQUENCE [LARGE SCALE GENOMIC DNA]</scope>
    <source>
        <strain evidence="2 3">ATCC 30894</strain>
    </source>
</reference>
<protein>
    <submittedName>
        <fullName evidence="2">Uncharacterized protein</fullName>
    </submittedName>
</protein>
<feature type="region of interest" description="Disordered" evidence="1">
    <location>
        <begin position="1"/>
        <end position="78"/>
    </location>
</feature>
<dbReference type="VEuPathDB" id="AmoebaDB:NfTy_053620"/>
<dbReference type="RefSeq" id="XP_044563912.1">
    <property type="nucleotide sequence ID" value="XM_044704638.1"/>
</dbReference>
<dbReference type="OrthoDB" id="10450293at2759"/>
<dbReference type="VEuPathDB" id="AmoebaDB:NF0075610"/>
<feature type="region of interest" description="Disordered" evidence="1">
    <location>
        <begin position="610"/>
        <end position="635"/>
    </location>
</feature>
<dbReference type="VEuPathDB" id="AmoebaDB:FDP41_001542"/>
<feature type="compositionally biased region" description="Low complexity" evidence="1">
    <location>
        <begin position="332"/>
        <end position="377"/>
    </location>
</feature>
<feature type="region of interest" description="Disordered" evidence="1">
    <location>
        <begin position="1311"/>
        <end position="1345"/>
    </location>
</feature>
<accession>A0A6A5C1T7</accession>
<evidence type="ECO:0000256" key="1">
    <source>
        <dbReference type="SAM" id="MobiDB-lite"/>
    </source>
</evidence>
<feature type="compositionally biased region" description="Low complexity" evidence="1">
    <location>
        <begin position="273"/>
        <end position="292"/>
    </location>
</feature>
<feature type="region of interest" description="Disordered" evidence="1">
    <location>
        <begin position="91"/>
        <end position="296"/>
    </location>
</feature>
<feature type="compositionally biased region" description="Polar residues" evidence="1">
    <location>
        <begin position="611"/>
        <end position="635"/>
    </location>
</feature>
<feature type="compositionally biased region" description="Polar residues" evidence="1">
    <location>
        <begin position="12"/>
        <end position="28"/>
    </location>
</feature>
<dbReference type="OMA" id="GIGYHYN"/>
<evidence type="ECO:0000313" key="2">
    <source>
        <dbReference type="EMBL" id="KAF0979199.1"/>
    </source>
</evidence>
<feature type="compositionally biased region" description="Low complexity" evidence="1">
    <location>
        <begin position="35"/>
        <end position="65"/>
    </location>
</feature>
<dbReference type="VEuPathDB" id="AmoebaDB:NF0075600"/>
<feature type="compositionally biased region" description="Low complexity" evidence="1">
    <location>
        <begin position="474"/>
        <end position="500"/>
    </location>
</feature>
<organism evidence="2 3">
    <name type="scientific">Naegleria fowleri</name>
    <name type="common">Brain eating amoeba</name>
    <dbReference type="NCBI Taxonomy" id="5763"/>
    <lineage>
        <taxon>Eukaryota</taxon>
        <taxon>Discoba</taxon>
        <taxon>Heterolobosea</taxon>
        <taxon>Tetramitia</taxon>
        <taxon>Eutetramitia</taxon>
        <taxon>Vahlkampfiidae</taxon>
        <taxon>Naegleria</taxon>
    </lineage>
</organism>
<feature type="compositionally biased region" description="Polar residues" evidence="1">
    <location>
        <begin position="314"/>
        <end position="331"/>
    </location>
</feature>
<sequence>MGNKPTKHDFQQHGSSSLTPIRKTQSTLSHHHHSYPSPSQRVVPVVNQQQQQHDHPSTTTTTPPTLNRGGNSNKLSGSFRRGLTFLQQQQVAKRLSKNGHDSTSMISSVMTEPKNRHNGKSTRHEEEVILSSSSPPPPPPRNVLSKSFSYHTTPKKAFNEKEETTTTTTTTNRNDQNHGKVSSSMNSSSSSSSFIHHPPLFPSERNSNSTNTVTTSSITNTTTNTTNTTTTTTSSSPPSSTNTINTINTTTTTTPTKKRTFSVAGALFKRKSLSPSNSKSSSSTSPPNHHSSYQQQLQPFSPLKSNITSTPQKDLVECSTTTSQQQQHGAVSSSSSSSSTSPPPYASSTSPPKNNNNNMNHSLILSLKSLSQMRSSSTPSLKNQQISEKHPSRQQQQQQQQQTEEEEIEASLSFSRRCVDISLTDKKPSARNSELTLLINPNHHHLKVYNPNSTLSTTQILHNNDEKDEEDNHSASPTDSSDSSVSSVKMSFSSKGSMSSMPTRTVPSLSISDPRRKSIGAFIFEPSRFLVPKTQSRDELTLSLSNLSHSPQSPRSSVEWTISESRKELRKRVFSVRLDTKEASTLSNASIARALMNLEVENIEQQQVIESTSKATPPTSMEQLPPSRQLNSQQHNENANLPQFKQNSRGVEQQQPLSVFAYKFQFLYSMSTTEHMIEKQLNMDSLERDFSCGELDSLDAVVSQSSSHISSHGENSSKLNTSQSHEKALYIRGLQSIFEKLCKSQLVLSGKKEEDITEEITQQDRDSFKIAVMLGIPHQATKMIHHEIDQVLTFNGEYEYYVECKRKEKRELMLFLQKLKSETKSLSPQQQQQQIELVQQQVENFFIMKREQFLLSTSTNSSNHNSHSIQQQQQHPPRNNSSTQLMASASSSMNQDENGVTSTNTNSAAIASSSNDHDLNNHENQKETTTSSHREYSHHHHHQRTNSNEFILDTSIANLFKADRVDSDSNFMSDRERVIIEQQSIKFKHPLKLYILFTTNNNQITNAPNNAIVNSKFFIKMLSRLGKITGLLPQFGFLHMSLVLASMRFDWLECELCSPKTKLKSMRAIACIEVGSIDNFNDLTKVTRILGKRLSFWNRNVQYSRGIGYHYNITSMQTQQHHMTDKATQQGSCHQFVFDILDSLSSDITLNHEKAPIVDMYELLKDETLLGKKGCIGSYLEWSANNLVKDNPEDADNTEWCRLELNETIRRKYASLIRDYIQQQRLLYTNIQQNLNRLMMMEGEQPVHDENNDRSSANNNNISNLNHEEFLGGAEETSCEIISTLQSLDKTLNLILYGNLFAQKRRKSRSLSIGTPKSPLPFQQPSTVAGVASNSAEESPRKKKKEELSSGSVIICFPNHASLDEFTRDMILVSQNDPMPFIKTSEYHLLKSFDRALWLRNNFDKDKICKDLQIFPSPSKIMEDNRKRILQGRDPLTILDYLDEIIYNDESWASMLHSLKNEPGKVRTFGTTNQQTRLLCPFGDPRYCLPYIESSTTGSQKD</sequence>
<feature type="region of interest" description="Disordered" evidence="1">
    <location>
        <begin position="465"/>
        <end position="511"/>
    </location>
</feature>
<feature type="compositionally biased region" description="Polar residues" evidence="1">
    <location>
        <begin position="501"/>
        <end position="511"/>
    </location>
</feature>
<dbReference type="GeneID" id="68108760"/>
<feature type="region of interest" description="Disordered" evidence="1">
    <location>
        <begin position="857"/>
        <end position="948"/>
    </location>
</feature>
<feature type="region of interest" description="Disordered" evidence="1">
    <location>
        <begin position="314"/>
        <end position="411"/>
    </location>
</feature>
<feature type="compositionally biased region" description="Basic and acidic residues" evidence="1">
    <location>
        <begin position="1"/>
        <end position="11"/>
    </location>
</feature>
<comment type="caution">
    <text evidence="2">The sequence shown here is derived from an EMBL/GenBank/DDBJ whole genome shotgun (WGS) entry which is preliminary data.</text>
</comment>
<dbReference type="Proteomes" id="UP000444721">
    <property type="component" value="Unassembled WGS sequence"/>
</dbReference>
<evidence type="ECO:0000313" key="3">
    <source>
        <dbReference type="Proteomes" id="UP000444721"/>
    </source>
</evidence>
<feature type="compositionally biased region" description="Low complexity" evidence="1">
    <location>
        <begin position="857"/>
        <end position="893"/>
    </location>
</feature>
<name>A0A6A5C1T7_NAEFO</name>
<dbReference type="EMBL" id="VFQX01000027">
    <property type="protein sequence ID" value="KAF0979199.1"/>
    <property type="molecule type" value="Genomic_DNA"/>
</dbReference>
<feature type="compositionally biased region" description="Basic and acidic residues" evidence="1">
    <location>
        <begin position="915"/>
        <end position="926"/>
    </location>
</feature>
<gene>
    <name evidence="2" type="ORF">FDP41_001542</name>
</gene>
<feature type="compositionally biased region" description="Polar residues" evidence="1">
    <location>
        <begin position="101"/>
        <end position="110"/>
    </location>
</feature>
<keyword evidence="3" id="KW-1185">Reference proteome</keyword>
<feature type="compositionally biased region" description="Low complexity" evidence="1">
    <location>
        <begin position="206"/>
        <end position="255"/>
    </location>
</feature>
<proteinExistence type="predicted"/>